<sequence length="56" mass="6288">MPRVDYVLPEGFSSVEQVAAVQRRSFSAMEINFLKENAAAYGYVQRGNVWVYTGGK</sequence>
<dbReference type="Proteomes" id="UP000045782">
    <property type="component" value="Unassembled WGS sequence"/>
</dbReference>
<dbReference type="AlphaFoldDB" id="A0A0U0ZP37"/>
<reference evidence="1 2" key="1">
    <citation type="submission" date="2015-03" db="EMBL/GenBank/DDBJ databases">
        <authorList>
            <person name="Murphy D."/>
        </authorList>
    </citation>
    <scope>NUCLEOTIDE SEQUENCE [LARGE SCALE GENOMIC DNA]</scope>
    <source>
        <strain evidence="1 2">PAP088</strain>
    </source>
</reference>
<organism evidence="1 2">
    <name type="scientific">Mycobacteroides abscessus</name>
    <dbReference type="NCBI Taxonomy" id="36809"/>
    <lineage>
        <taxon>Bacteria</taxon>
        <taxon>Bacillati</taxon>
        <taxon>Actinomycetota</taxon>
        <taxon>Actinomycetes</taxon>
        <taxon>Mycobacteriales</taxon>
        <taxon>Mycobacteriaceae</taxon>
        <taxon>Mycobacteroides</taxon>
    </lineage>
</organism>
<name>A0A0U0ZP37_9MYCO</name>
<evidence type="ECO:0000313" key="1">
    <source>
        <dbReference type="EMBL" id="CPV61306.1"/>
    </source>
</evidence>
<protein>
    <submittedName>
        <fullName evidence="1">Uncharacterized protein</fullName>
    </submittedName>
</protein>
<accession>A0A0U0ZP37</accession>
<proteinExistence type="predicted"/>
<evidence type="ECO:0000313" key="2">
    <source>
        <dbReference type="Proteomes" id="UP000045782"/>
    </source>
</evidence>
<dbReference type="EMBL" id="CSWP01000007">
    <property type="protein sequence ID" value="CPV61306.1"/>
    <property type="molecule type" value="Genomic_DNA"/>
</dbReference>
<gene>
    <name evidence="1" type="ORF">ERS075579_03307</name>
</gene>